<evidence type="ECO:0000313" key="2">
    <source>
        <dbReference type="Proteomes" id="UP000501053"/>
    </source>
</evidence>
<accession>A0A6F8XI78</accession>
<proteinExistence type="predicted"/>
<gene>
    <name evidence="1" type="ORF">HMEPL2_38580</name>
</gene>
<keyword evidence="2" id="KW-1185">Reference proteome</keyword>
<protein>
    <submittedName>
        <fullName evidence="1">Uncharacterized protein</fullName>
    </submittedName>
</protein>
<evidence type="ECO:0000313" key="1">
    <source>
        <dbReference type="EMBL" id="BCB73507.1"/>
    </source>
</evidence>
<dbReference type="EMBL" id="AP022869">
    <property type="protein sequence ID" value="BCB73507.1"/>
    <property type="molecule type" value="Genomic_DNA"/>
</dbReference>
<dbReference type="Proteomes" id="UP000501053">
    <property type="component" value="Chromosome"/>
</dbReference>
<name>A0A6F8XI78_9GAMM</name>
<reference evidence="1 2" key="1">
    <citation type="submission" date="2020-03" db="EMBL/GenBank/DDBJ databases">
        <title>Complete Genome Sequence of Halomonas meridiana strain Eplume2, isolated from hydrothermal-plume in the north east Pacific Ocean.</title>
        <authorList>
            <person name="Kurihara Y."/>
            <person name="Kawai S."/>
            <person name="Sakai A."/>
            <person name="Galipon J."/>
            <person name="Arakawa K."/>
        </authorList>
    </citation>
    <scope>NUCLEOTIDE SEQUENCE [LARGE SCALE GENOMIC DNA]</scope>
    <source>
        <strain evidence="1 2">Eplume2</strain>
    </source>
</reference>
<sequence length="69" mass="8020">MAEGNFLEKSRDFIKEDLKFSPEFYADEYNIDGARTKKLADKMSELIEKWNGLVGIIEAADQLAELYWN</sequence>
<organism evidence="1 2">
    <name type="scientific">Vreelandella aquamarina</name>
    <dbReference type="NCBI Taxonomy" id="77097"/>
    <lineage>
        <taxon>Bacteria</taxon>
        <taxon>Pseudomonadati</taxon>
        <taxon>Pseudomonadota</taxon>
        <taxon>Gammaproteobacteria</taxon>
        <taxon>Oceanospirillales</taxon>
        <taxon>Halomonadaceae</taxon>
        <taxon>Vreelandella</taxon>
    </lineage>
</organism>
<dbReference type="AlphaFoldDB" id="A0A6F8XI78"/>